<evidence type="ECO:0000313" key="4">
    <source>
        <dbReference type="Proteomes" id="UP000254100"/>
    </source>
</evidence>
<evidence type="ECO:0000313" key="3">
    <source>
        <dbReference type="Proteomes" id="UP000032366"/>
    </source>
</evidence>
<sequence length="188" mass="21478">MQSTYQLLEEQINERLKHLQHPNNIHMNHALSDVLDALHIPVQAKLACLSIDTSLKHLDHVSYDDYERDGILIGDLLSAHYYTLLADLNDLEFQLKMSQAIVRINELKSMLQHQGSRMPQAQVIDSIYNIETLLLQQVLAIYLPDKLTKAPIHALIAGLDISTLGYLTAFDTDTKHVLIQQLQEKYKI</sequence>
<dbReference type="InterPro" id="IPR009920">
    <property type="entry name" value="HEPPP_synth_su1"/>
</dbReference>
<name>A0A0D6XUK0_9STAP</name>
<dbReference type="Gene3D" id="1.20.120.1450">
    <property type="match status" value="1"/>
</dbReference>
<evidence type="ECO:0000313" key="2">
    <source>
        <dbReference type="EMBL" id="SUM57608.1"/>
    </source>
</evidence>
<protein>
    <submittedName>
        <fullName evidence="2">Component A of hexaprenyl diphosphate synthase</fullName>
    </submittedName>
</protein>
<dbReference type="STRING" id="569857.TP70_01645"/>
<gene>
    <name evidence="2" type="ORF">NCTC13832_01292</name>
    <name evidence="1" type="ORF">TP70_01645</name>
</gene>
<dbReference type="EMBL" id="UHDT01000001">
    <property type="protein sequence ID" value="SUM57608.1"/>
    <property type="molecule type" value="Genomic_DNA"/>
</dbReference>
<dbReference type="EMBL" id="JXWY01000009">
    <property type="protein sequence ID" value="KIX91518.1"/>
    <property type="molecule type" value="Genomic_DNA"/>
</dbReference>
<proteinExistence type="predicted"/>
<dbReference type="Proteomes" id="UP000254100">
    <property type="component" value="Unassembled WGS sequence"/>
</dbReference>
<accession>A0A0D6XUK0</accession>
<reference evidence="1 3" key="1">
    <citation type="submission" date="2015-01" db="EMBL/GenBank/DDBJ databases">
        <authorList>
            <person name="Guo J."/>
        </authorList>
    </citation>
    <scope>NUCLEOTIDE SEQUENCE [LARGE SCALE GENOMIC DNA]</scope>
    <source>
        <strain evidence="1 3">DSM 22147</strain>
    </source>
</reference>
<dbReference type="OrthoDB" id="2411143at2"/>
<dbReference type="Proteomes" id="UP000032366">
    <property type="component" value="Unassembled WGS sequence"/>
</dbReference>
<evidence type="ECO:0000313" key="1">
    <source>
        <dbReference type="EMBL" id="KIX91518.1"/>
    </source>
</evidence>
<dbReference type="RefSeq" id="WP_044358870.1">
    <property type="nucleotide sequence ID" value="NZ_JXWY01000009.1"/>
</dbReference>
<keyword evidence="3" id="KW-1185">Reference proteome</keyword>
<reference evidence="2 4" key="2">
    <citation type="submission" date="2018-06" db="EMBL/GenBank/DDBJ databases">
        <authorList>
            <consortium name="Pathogen Informatics"/>
            <person name="Doyle S."/>
        </authorList>
    </citation>
    <scope>NUCLEOTIDE SEQUENCE [LARGE SCALE GENOMIC DNA]</scope>
    <source>
        <strain evidence="2 4">NCTC13832</strain>
    </source>
</reference>
<dbReference type="Pfam" id="PF07307">
    <property type="entry name" value="HEPPP_synt_1"/>
    <property type="match status" value="1"/>
</dbReference>
<organism evidence="2 4">
    <name type="scientific">Staphylococcus microti</name>
    <dbReference type="NCBI Taxonomy" id="569857"/>
    <lineage>
        <taxon>Bacteria</taxon>
        <taxon>Bacillati</taxon>
        <taxon>Bacillota</taxon>
        <taxon>Bacilli</taxon>
        <taxon>Bacillales</taxon>
        <taxon>Staphylococcaceae</taxon>
        <taxon>Staphylococcus</taxon>
    </lineage>
</organism>
<dbReference type="GO" id="GO:0009234">
    <property type="term" value="P:menaquinone biosynthetic process"/>
    <property type="evidence" value="ECO:0007669"/>
    <property type="project" value="InterPro"/>
</dbReference>
<dbReference type="AlphaFoldDB" id="A0A0D6XUK0"/>